<dbReference type="Pfam" id="PF01135">
    <property type="entry name" value="PCMT"/>
    <property type="match status" value="1"/>
</dbReference>
<dbReference type="RefSeq" id="WP_407051374.1">
    <property type="nucleotide sequence ID" value="NZ_CP158568.1"/>
</dbReference>
<dbReference type="PANTHER" id="PTHR11579">
    <property type="entry name" value="PROTEIN-L-ISOASPARTATE O-METHYLTRANSFERASE"/>
    <property type="match status" value="1"/>
</dbReference>
<evidence type="ECO:0000256" key="1">
    <source>
        <dbReference type="ARBA" id="ARBA00005369"/>
    </source>
</evidence>
<evidence type="ECO:0000256" key="3">
    <source>
        <dbReference type="ARBA" id="ARBA00030757"/>
    </source>
</evidence>
<evidence type="ECO:0000313" key="4">
    <source>
        <dbReference type="EMBL" id="XBY46279.1"/>
    </source>
</evidence>
<name>A0AAU7XHR1_9HYPH</name>
<dbReference type="InterPro" id="IPR000682">
    <property type="entry name" value="PCMT"/>
</dbReference>
<comment type="similarity">
    <text evidence="1">Belongs to the methyltransferase superfamily. L-isoaspartyl/D-aspartyl protein methyltransferase family.</text>
</comment>
<dbReference type="InterPro" id="IPR029063">
    <property type="entry name" value="SAM-dependent_MTases_sf"/>
</dbReference>
<sequence>MPDFATSRRQMVDTQLRTNDVTDHGILDAFGAVPREAFVPDRLKPLAYIDEHIEVAPGRFVTQPHPLGKLIQLGEPRKTDKALVVGAATGYATALLADLVRSVVALEEDTALAAEATATLGRLAIDNAEVATGALAAGWPAGAPYDLILIDGSVELIPDALVAQLADRGRLVTVVGRSLAGRATIMTRSGADVGTRTAFNCNVKPLPGFARPKEFVF</sequence>
<dbReference type="EMBL" id="CP158568">
    <property type="protein sequence ID" value="XBY46279.1"/>
    <property type="molecule type" value="Genomic_DNA"/>
</dbReference>
<evidence type="ECO:0000256" key="2">
    <source>
        <dbReference type="ARBA" id="ARBA00013346"/>
    </source>
</evidence>
<dbReference type="GO" id="GO:0005737">
    <property type="term" value="C:cytoplasm"/>
    <property type="evidence" value="ECO:0007669"/>
    <property type="project" value="TreeGrafter"/>
</dbReference>
<reference evidence="4" key="1">
    <citation type="submission" date="2024-06" db="EMBL/GenBank/DDBJ databases">
        <title>Methylostella associata gen. nov., sp. nov., a novel Ancalomicrobiaceae-affiliated facultatively methylotrophic bacteria that feed on methanotrophs of the genus Methylococcus.</title>
        <authorList>
            <person name="Saltykova V."/>
            <person name="Danilova O.V."/>
            <person name="Oshkin I.Y."/>
            <person name="Belova S.E."/>
            <person name="Pimenov N.V."/>
            <person name="Dedysh S.N."/>
        </authorList>
    </citation>
    <scope>NUCLEOTIDE SEQUENCE</scope>
    <source>
        <strain evidence="4">S20</strain>
    </source>
</reference>
<protein>
    <recommendedName>
        <fullName evidence="2">Protein-L-isoaspartate O-methyltransferase</fullName>
    </recommendedName>
    <alternativeName>
        <fullName evidence="3">Protein L-isoaspartyl methyltransferase</fullName>
    </alternativeName>
</protein>
<dbReference type="KEGG" id="mflg:ABS361_08680"/>
<dbReference type="SUPFAM" id="SSF53335">
    <property type="entry name" value="S-adenosyl-L-methionine-dependent methyltransferases"/>
    <property type="match status" value="1"/>
</dbReference>
<gene>
    <name evidence="4" type="ORF">ABS361_08680</name>
</gene>
<accession>A0AAU7XHR1</accession>
<proteinExistence type="inferred from homology"/>
<dbReference type="PANTHER" id="PTHR11579:SF18">
    <property type="entry name" value="PROTEIN-L-ISOASPARTATE O-METHYLTRANSFERASE"/>
    <property type="match status" value="1"/>
</dbReference>
<organism evidence="4">
    <name type="scientific">Methyloraptor flagellatus</name>
    <dbReference type="NCBI Taxonomy" id="3162530"/>
    <lineage>
        <taxon>Bacteria</taxon>
        <taxon>Pseudomonadati</taxon>
        <taxon>Pseudomonadota</taxon>
        <taxon>Alphaproteobacteria</taxon>
        <taxon>Hyphomicrobiales</taxon>
        <taxon>Ancalomicrobiaceae</taxon>
        <taxon>Methyloraptor</taxon>
    </lineage>
</organism>
<dbReference type="GO" id="GO:0004719">
    <property type="term" value="F:protein-L-isoaspartate (D-aspartate) O-methyltransferase activity"/>
    <property type="evidence" value="ECO:0007669"/>
    <property type="project" value="InterPro"/>
</dbReference>
<dbReference type="Gene3D" id="3.40.50.150">
    <property type="entry name" value="Vaccinia Virus protein VP39"/>
    <property type="match status" value="1"/>
</dbReference>
<dbReference type="AlphaFoldDB" id="A0AAU7XHR1"/>